<proteinExistence type="inferred from homology"/>
<evidence type="ECO:0000256" key="8">
    <source>
        <dbReference type="ARBA" id="ARBA00022801"/>
    </source>
</evidence>
<dbReference type="InterPro" id="IPR051268">
    <property type="entry name" value="Type-I_R_enzyme_R_subunit"/>
</dbReference>
<evidence type="ECO:0000256" key="4">
    <source>
        <dbReference type="ARBA" id="ARBA00022722"/>
    </source>
</evidence>
<dbReference type="GO" id="GO:0003677">
    <property type="term" value="F:DNA binding"/>
    <property type="evidence" value="ECO:0007669"/>
    <property type="project" value="UniProtKB-KW"/>
</dbReference>
<keyword evidence="4" id="KW-0540">Nuclease</keyword>
<dbReference type="InterPro" id="IPR027417">
    <property type="entry name" value="P-loop_NTPase"/>
</dbReference>
<comment type="subunit">
    <text evidence="3 11">The type I restriction/modification system is composed of three polypeptides R, M and S.</text>
</comment>
<evidence type="ECO:0000313" key="12">
    <source>
        <dbReference type="EMBL" id="CUM62367.1"/>
    </source>
</evidence>
<dbReference type="PANTHER" id="PTHR30195:SF15">
    <property type="entry name" value="TYPE I RESTRICTION ENZYME HINDI ENDONUCLEASE SUBUNIT"/>
    <property type="match status" value="1"/>
</dbReference>
<protein>
    <recommendedName>
        <fullName evidence="11">Type I restriction enzyme endonuclease subunit</fullName>
        <shortName evidence="11">R protein</shortName>
        <ecNumber evidence="11">3.1.21.3</ecNumber>
    </recommendedName>
</protein>
<keyword evidence="8 11" id="KW-0378">Hydrolase</keyword>
<dbReference type="REBASE" id="640897">
    <property type="entry name" value="Pag365ORF4297P"/>
</dbReference>
<dbReference type="CDD" id="cd22332">
    <property type="entry name" value="HsdR_N"/>
    <property type="match status" value="1"/>
</dbReference>
<dbReference type="Pfam" id="PF04313">
    <property type="entry name" value="HSDR_N"/>
    <property type="match status" value="1"/>
</dbReference>
<evidence type="ECO:0000256" key="11">
    <source>
        <dbReference type="RuleBase" id="RU364115"/>
    </source>
</evidence>
<evidence type="ECO:0000256" key="5">
    <source>
        <dbReference type="ARBA" id="ARBA00022741"/>
    </source>
</evidence>
<dbReference type="GO" id="GO:0009307">
    <property type="term" value="P:DNA restriction-modification system"/>
    <property type="evidence" value="ECO:0007669"/>
    <property type="project" value="UniProtKB-KW"/>
</dbReference>
<dbReference type="NCBIfam" id="TIGR00348">
    <property type="entry name" value="hsdR"/>
    <property type="match status" value="1"/>
</dbReference>
<sequence>MAFTTEDEIELYNLELLETLGYKYQYGYDIQPEGQHSERETFSDILLKDRLKNAIAKLNPDIPLEAREEAFKQITTLNTPDLLNNNETFHQYLTEGIDIEYQWNGESRGGKVWLIDFNHPENNEFLAVNQYQIIEDNHNRRPDIILFINGLPLVVIELKNASDEQADLKAAYNQLQTYKREIPSLFTYNALLIISDGLEARAGSLSADYNRFMAWKNPNGEQDSNRNELEILTNGILNKTTLIDFIRHFTVFEKIKFVNPETEVTTLQTIKKIAAYHQYYAVNKAVESVNKAVSRGDSKGGVVWHTQGSGKSLSMVFLAGKLVLTLDNPTIVVLTDRNDLDDQLFDTFAGCRQLLRQDPQQADNRPQVRELLNVDSGGIVFTTVQKFSPETNETLYPEISKRSNIIVLADEAHRSQYGFTPKEADIKDAEKKVIGKQTKKGFAQYMRDALPKAIFLGFTGTPVEQTDKNTPAVFGGYIDVYDIAQAVKDGATVPIYYESRLVKVDLDAKGKQLLDELDDDLQYEDFSATQKAKANQTQIEAVVGSTKRLKTIAEDIVTHFEQRQTVNRGKGMIVTMTRRIAAALYENIIKLRPDWHSDTLHDGKIKVVMTAAASDEPNLVKHHTNKKDRQILAQRLKDPDNSLELVIVCDMWLTGFDAPCLHTMYIDKKLKAHNLMQAIARINRVFFEKTGGLIVDYLGLAYELKKALSFYSQSGGRGTIVIDQEKAVGVFLTQLEIKDTVNLHPGRQMKIKELQERYGLKTRQSIYDWIKAAKITLPKDDRGHAYATPEQIEVLDQLVEHLKQGGTLGSFTPVSSPEIYTTADSQIDTSKPSTVYQIVDTVNSEIDTPIVMLERLVGAIISNIQPRSPLWFHDELEKAAKQGWILSSSEVEALIGVKPKGEIFHRGGWEFVRAGKIGNQGAWKVNKLEL</sequence>
<dbReference type="InterPro" id="IPR055180">
    <property type="entry name" value="HsdR_RecA-like_helicase_dom_2"/>
</dbReference>
<evidence type="ECO:0000256" key="9">
    <source>
        <dbReference type="ARBA" id="ARBA00022840"/>
    </source>
</evidence>
<evidence type="ECO:0000256" key="1">
    <source>
        <dbReference type="ARBA" id="ARBA00000851"/>
    </source>
</evidence>
<dbReference type="GO" id="GO:0005524">
    <property type="term" value="F:ATP binding"/>
    <property type="evidence" value="ECO:0007669"/>
    <property type="project" value="UniProtKB-KW"/>
</dbReference>
<dbReference type="PROSITE" id="PS51192">
    <property type="entry name" value="HELICASE_ATP_BIND_1"/>
    <property type="match status" value="1"/>
</dbReference>
<dbReference type="CDD" id="cd18800">
    <property type="entry name" value="SF2_C_EcoR124I-like"/>
    <property type="match status" value="1"/>
</dbReference>
<evidence type="ECO:0000256" key="3">
    <source>
        <dbReference type="ARBA" id="ARBA00011296"/>
    </source>
</evidence>
<dbReference type="AlphaFoldDB" id="A0A1J1JN12"/>
<evidence type="ECO:0000256" key="10">
    <source>
        <dbReference type="ARBA" id="ARBA00023125"/>
    </source>
</evidence>
<dbReference type="EC" id="3.1.21.3" evidence="11"/>
<dbReference type="Pfam" id="PF22679">
    <property type="entry name" value="T1R_D3-like"/>
    <property type="match status" value="1"/>
</dbReference>
<dbReference type="GO" id="GO:0009035">
    <property type="term" value="F:type I site-specific deoxyribonuclease activity"/>
    <property type="evidence" value="ECO:0007669"/>
    <property type="project" value="UniProtKB-EC"/>
</dbReference>
<dbReference type="InterPro" id="IPR040980">
    <property type="entry name" value="SWI2_SNF2"/>
</dbReference>
<name>A0A1J1JN12_PLAAG</name>
<dbReference type="SUPFAM" id="SSF52540">
    <property type="entry name" value="P-loop containing nucleoside triphosphate hydrolases"/>
    <property type="match status" value="2"/>
</dbReference>
<reference evidence="12" key="1">
    <citation type="submission" date="2015-09" db="EMBL/GenBank/DDBJ databases">
        <authorList>
            <person name="Jackson K.R."/>
            <person name="Lunt B.L."/>
            <person name="Fisher J.N.B."/>
            <person name="Gardner A.V."/>
            <person name="Bailey M.E."/>
            <person name="Deus L.M."/>
            <person name="Earl A.S."/>
            <person name="Gibby P.D."/>
            <person name="Hartmann K.A."/>
            <person name="Liu J.E."/>
            <person name="Manci A.M."/>
            <person name="Nielsen D.A."/>
            <person name="Solomon M.B."/>
            <person name="Breakwell D.P."/>
            <person name="Burnett S.H."/>
            <person name="Grose J.H."/>
        </authorList>
    </citation>
    <scope>NUCLEOTIDE SEQUENCE</scope>
    <source>
        <strain evidence="12">7805</strain>
    </source>
</reference>
<dbReference type="Gene3D" id="3.90.1570.50">
    <property type="match status" value="1"/>
</dbReference>
<comment type="similarity">
    <text evidence="2 11">Belongs to the HsdR family.</text>
</comment>
<dbReference type="Gene3D" id="3.40.50.300">
    <property type="entry name" value="P-loop containing nucleotide triphosphate hydrolases"/>
    <property type="match status" value="2"/>
</dbReference>
<organism evidence="12">
    <name type="scientific">Planktothrix agardhii</name>
    <name type="common">Oscillatoria agardhii</name>
    <dbReference type="NCBI Taxonomy" id="1160"/>
    <lineage>
        <taxon>Bacteria</taxon>
        <taxon>Bacillati</taxon>
        <taxon>Cyanobacteriota</taxon>
        <taxon>Cyanophyceae</taxon>
        <taxon>Oscillatoriophycideae</taxon>
        <taxon>Oscillatoriales</taxon>
        <taxon>Microcoleaceae</taxon>
        <taxon>Planktothrix</taxon>
    </lineage>
</organism>
<keyword evidence="7" id="KW-0255">Endonuclease</keyword>
<evidence type="ECO:0000256" key="6">
    <source>
        <dbReference type="ARBA" id="ARBA00022747"/>
    </source>
</evidence>
<dbReference type="InterPro" id="IPR004473">
    <property type="entry name" value="Restrct_endonuc_typeI_HsdR"/>
</dbReference>
<gene>
    <name evidence="12" type="ORF">PLAM_mp0072</name>
</gene>
<dbReference type="CDD" id="cd18030">
    <property type="entry name" value="DEXHc_RE_I_HsdR"/>
    <property type="match status" value="1"/>
</dbReference>
<dbReference type="InterPro" id="IPR007409">
    <property type="entry name" value="Restrct_endonuc_type1_HsdR_N"/>
</dbReference>
<dbReference type="SMART" id="SM00487">
    <property type="entry name" value="DEXDc"/>
    <property type="match status" value="1"/>
</dbReference>
<comment type="function">
    <text evidence="11">Subunit R is required for both nuclease and ATPase activities, but not for modification.</text>
</comment>
<accession>A0A1J1JN12</accession>
<dbReference type="Pfam" id="PF18766">
    <property type="entry name" value="SWI2_SNF2"/>
    <property type="match status" value="1"/>
</dbReference>
<keyword evidence="6 11" id="KW-0680">Restriction system</keyword>
<keyword evidence="5 11" id="KW-0547">Nucleotide-binding</keyword>
<dbReference type="REBASE" id="166997">
    <property type="entry name" value="Pag7805ORF81P"/>
</dbReference>
<evidence type="ECO:0000256" key="2">
    <source>
        <dbReference type="ARBA" id="ARBA00008598"/>
    </source>
</evidence>
<keyword evidence="9 11" id="KW-0067">ATP-binding</keyword>
<dbReference type="PANTHER" id="PTHR30195">
    <property type="entry name" value="TYPE I SITE-SPECIFIC DEOXYRIBONUCLEASE PROTEIN SUBUNIT M AND R"/>
    <property type="match status" value="1"/>
</dbReference>
<dbReference type="InterPro" id="IPR014001">
    <property type="entry name" value="Helicase_ATP-bd"/>
</dbReference>
<comment type="catalytic activity">
    <reaction evidence="1 11">
        <text>Endonucleolytic cleavage of DNA to give random double-stranded fragments with terminal 5'-phosphates, ATP is simultaneously hydrolyzed.</text>
        <dbReference type="EC" id="3.1.21.3"/>
    </reaction>
</comment>
<dbReference type="EMBL" id="LO018305">
    <property type="protein sequence ID" value="CUM62367.1"/>
    <property type="molecule type" value="Genomic_DNA"/>
</dbReference>
<evidence type="ECO:0000256" key="7">
    <source>
        <dbReference type="ARBA" id="ARBA00022759"/>
    </source>
</evidence>
<keyword evidence="10 11" id="KW-0238">DNA-binding</keyword>